<feature type="region of interest" description="Disordered" evidence="2">
    <location>
        <begin position="1043"/>
        <end position="1067"/>
    </location>
</feature>
<protein>
    <submittedName>
        <fullName evidence="4">DUF4175 family protein</fullName>
    </submittedName>
</protein>
<evidence type="ECO:0000256" key="1">
    <source>
        <dbReference type="SAM" id="Coils"/>
    </source>
</evidence>
<accession>A0A3M9MQM1</accession>
<keyword evidence="5" id="KW-1185">Reference proteome</keyword>
<evidence type="ECO:0000256" key="3">
    <source>
        <dbReference type="SAM" id="Phobius"/>
    </source>
</evidence>
<dbReference type="PANTHER" id="PTHR45615">
    <property type="entry name" value="MYOSIN HEAVY CHAIN, NON-MUSCLE"/>
    <property type="match status" value="1"/>
</dbReference>
<dbReference type="GO" id="GO:0032982">
    <property type="term" value="C:myosin filament"/>
    <property type="evidence" value="ECO:0007669"/>
    <property type="project" value="TreeGrafter"/>
</dbReference>
<feature type="compositionally biased region" description="Basic and acidic residues" evidence="2">
    <location>
        <begin position="1043"/>
        <end position="1056"/>
    </location>
</feature>
<feature type="transmembrane region" description="Helical" evidence="3">
    <location>
        <begin position="59"/>
        <end position="78"/>
    </location>
</feature>
<feature type="transmembrane region" description="Helical" evidence="3">
    <location>
        <begin position="21"/>
        <end position="47"/>
    </location>
</feature>
<evidence type="ECO:0000313" key="4">
    <source>
        <dbReference type="EMBL" id="RNI26998.1"/>
    </source>
</evidence>
<dbReference type="EMBL" id="RJJD01000005">
    <property type="protein sequence ID" value="RNI26998.1"/>
    <property type="molecule type" value="Genomic_DNA"/>
</dbReference>
<proteinExistence type="predicted"/>
<reference evidence="4 5" key="1">
    <citation type="submission" date="2018-11" db="EMBL/GenBank/DDBJ databases">
        <title>Rufibacter latericius sp. nov., isolated from water in Baiyang Lake.</title>
        <authorList>
            <person name="Yang Y."/>
        </authorList>
    </citation>
    <scope>NUCLEOTIDE SEQUENCE [LARGE SCALE GENOMIC DNA]</scope>
    <source>
        <strain evidence="4 5">R-22-1c-1</strain>
    </source>
</reference>
<name>A0A3M9MQM1_9BACT</name>
<feature type="transmembrane region" description="Helical" evidence="3">
    <location>
        <begin position="155"/>
        <end position="176"/>
    </location>
</feature>
<organism evidence="4 5">
    <name type="scientific">Rufibacter latericius</name>
    <dbReference type="NCBI Taxonomy" id="2487040"/>
    <lineage>
        <taxon>Bacteria</taxon>
        <taxon>Pseudomonadati</taxon>
        <taxon>Bacteroidota</taxon>
        <taxon>Cytophagia</taxon>
        <taxon>Cytophagales</taxon>
        <taxon>Hymenobacteraceae</taxon>
        <taxon>Rufibacter</taxon>
    </lineage>
</organism>
<dbReference type="Pfam" id="PF13779">
    <property type="entry name" value="DUF4175"/>
    <property type="match status" value="1"/>
</dbReference>
<sequence>MRAAGSLDTVLQQLQAFKRKFYLNLLFKGALLTLGLVLSSYLLITVLEYFFYFQPEVRAFLFFSFLAISSFAIVRWIWAPIMALTNLKKLLTDEQAAQQVSHYFPEIQDHLLNLLQLKNVAMNNDLVAASVEQRSEELVGYRFPERIKYTQNRSYFKYLLLPLTLVLVLAFIYPTLFVQGTERIIHFKRHYAPKAPFQFEIQNSSLQAFKGEDFQLKVNIEGNSVPEQVFLVIDGRQMPLKKLKNQTYVYDFEQVQESVDFQLTGAGFYSDENRLTVVARPMLRQLKAQLRYPAYTKRPAEILDNTGDLTIPEGTQVTWRLAADNADSLWLQFDAPAQKVKAQSEDKEYVVRKTFMQSQRYSMHLKNRYSENKEQISHQITVIPDRTPEITLEQFRDSVLYSYLVVGGTISDDYGFSNLSLHYRVLRGNKAATGYRAVSIPFSGSLATQSYFRQMNLKPLNLQPGDRLEYFVQVTDNDQVPQPKSARTSTFIFKYPDPSEVQKSIEENSQQVQSQMKSSLTKAEELKKSLEQNEEKTKLKKELSYQDKKALQELADKKKALQEELAQLQKMNDQLNQQQERFTPQNEKLAEKRDQLKKMMDQLLDEETKKLYEQLEKLLEQKQPRPEQIQPLLDKLNNKEDNLQKELDRLLEMFKQLQVEQKLDNAQQKLDDLAKKQDDLANKTGEQKNKPDQGLQQEQKQLQEEFKQMQEELNEAEKMNEQLENPEDIPDTDKMEEQIEQEQENAQESMQKGQNKKASQQQKSAAQKMKQMSQQMQSQEMEGDMEQAQQNLDHLRDILENLVTLSFDQEKLMKDFRNVQQSDPRFIGLAQQQIKLSDDAKIIEDSLLSLAKRVPQIQSFVTREVGAMEGEMENSSEAIKDRNLPKTGQHQQLAMTSMNNLALMLSDVQQQMQQAMMAMQQAGPGKKKGKGKNGKNQPGALGQMQQQLNEQIQQLQKSGQSGQQLSEQLARLAAQQEMLRNAMKDLAPSPTQPGGKEGGEKLSNLSKLMEQTETDLVNKRLTEQTMMRQKEILTRLLQAEKAANERDLDEKREANTAKELPARIPPSLQKYQARQKQQTESLRQNLPALTPYYKKQVDAYFKRLGY</sequence>
<gene>
    <name evidence="4" type="ORF">EFB08_11075</name>
</gene>
<dbReference type="OrthoDB" id="9812498at2"/>
<comment type="caution">
    <text evidence="4">The sequence shown here is derived from an EMBL/GenBank/DDBJ whole genome shotgun (WGS) entry which is preliminary data.</text>
</comment>
<dbReference type="PANTHER" id="PTHR45615:SF40">
    <property type="entry name" value="MYOSIN HEAVY CHAIN, NON-MUSCLE"/>
    <property type="match status" value="1"/>
</dbReference>
<keyword evidence="3" id="KW-1133">Transmembrane helix</keyword>
<dbReference type="InterPro" id="IPR012683">
    <property type="entry name" value="CHP02302_TM"/>
</dbReference>
<evidence type="ECO:0000256" key="2">
    <source>
        <dbReference type="SAM" id="MobiDB-lite"/>
    </source>
</evidence>
<feature type="compositionally biased region" description="Low complexity" evidence="2">
    <location>
        <begin position="746"/>
        <end position="778"/>
    </location>
</feature>
<feature type="region of interest" description="Disordered" evidence="2">
    <location>
        <begin position="738"/>
        <end position="778"/>
    </location>
</feature>
<feature type="compositionally biased region" description="Low complexity" evidence="2">
    <location>
        <begin position="934"/>
        <end position="969"/>
    </location>
</feature>
<dbReference type="GO" id="GO:0005737">
    <property type="term" value="C:cytoplasm"/>
    <property type="evidence" value="ECO:0007669"/>
    <property type="project" value="TreeGrafter"/>
</dbReference>
<dbReference type="GO" id="GO:0051015">
    <property type="term" value="F:actin filament binding"/>
    <property type="evidence" value="ECO:0007669"/>
    <property type="project" value="TreeGrafter"/>
</dbReference>
<dbReference type="GO" id="GO:0016460">
    <property type="term" value="C:myosin II complex"/>
    <property type="evidence" value="ECO:0007669"/>
    <property type="project" value="TreeGrafter"/>
</dbReference>
<feature type="region of interest" description="Disordered" evidence="2">
    <location>
        <begin position="920"/>
        <end position="969"/>
    </location>
</feature>
<evidence type="ECO:0000313" key="5">
    <source>
        <dbReference type="Proteomes" id="UP000272117"/>
    </source>
</evidence>
<dbReference type="GO" id="GO:0000146">
    <property type="term" value="F:microfilament motor activity"/>
    <property type="evidence" value="ECO:0007669"/>
    <property type="project" value="TreeGrafter"/>
</dbReference>
<keyword evidence="3" id="KW-0812">Transmembrane</keyword>
<dbReference type="AlphaFoldDB" id="A0A3M9MQM1"/>
<dbReference type="RefSeq" id="WP_123127004.1">
    <property type="nucleotide sequence ID" value="NZ_RJJD01000005.1"/>
</dbReference>
<dbReference type="Proteomes" id="UP000272117">
    <property type="component" value="Unassembled WGS sequence"/>
</dbReference>
<keyword evidence="3" id="KW-0472">Membrane</keyword>
<feature type="coiled-coil region" evidence="1">
    <location>
        <begin position="513"/>
        <end position="609"/>
    </location>
</feature>
<keyword evidence="1" id="KW-0175">Coiled coil</keyword>